<keyword evidence="3" id="KW-1185">Reference proteome</keyword>
<evidence type="ECO:0000313" key="2">
    <source>
        <dbReference type="EMBL" id="QUI22790.1"/>
    </source>
</evidence>
<protein>
    <submittedName>
        <fullName evidence="2">Uncharacterized protein</fullName>
    </submittedName>
</protein>
<dbReference type="Proteomes" id="UP000683246">
    <property type="component" value="Chromosome"/>
</dbReference>
<proteinExistence type="predicted"/>
<organism evidence="2 3">
    <name type="scientific">Vallitalea pronyensis</name>
    <dbReference type="NCBI Taxonomy" id="1348613"/>
    <lineage>
        <taxon>Bacteria</taxon>
        <taxon>Bacillati</taxon>
        <taxon>Bacillota</taxon>
        <taxon>Clostridia</taxon>
        <taxon>Lachnospirales</taxon>
        <taxon>Vallitaleaceae</taxon>
        <taxon>Vallitalea</taxon>
    </lineage>
</organism>
<name>A0A8J8MJH3_9FIRM</name>
<feature type="transmembrane region" description="Helical" evidence="1">
    <location>
        <begin position="65"/>
        <end position="88"/>
    </location>
</feature>
<evidence type="ECO:0000313" key="3">
    <source>
        <dbReference type="Proteomes" id="UP000683246"/>
    </source>
</evidence>
<accession>A0A8J8MJH3</accession>
<dbReference type="AlphaFoldDB" id="A0A8J8MJH3"/>
<feature type="transmembrane region" description="Helical" evidence="1">
    <location>
        <begin position="30"/>
        <end position="53"/>
    </location>
</feature>
<dbReference type="EMBL" id="CP058649">
    <property type="protein sequence ID" value="QUI22790.1"/>
    <property type="molecule type" value="Genomic_DNA"/>
</dbReference>
<sequence>MIKTILYLLVYAIGTYVAWKKRNEFFLTKYMLYYFAISMVGKLLNLLQDIIMYPTISDDIFISRVVSIMGMIATICHVVSYVFLAVGIKKYVTKNNG</sequence>
<reference evidence="2" key="1">
    <citation type="submission" date="2020-07" db="EMBL/GenBank/DDBJ databases">
        <title>Vallitalea pronyensis genome.</title>
        <authorList>
            <person name="Postec A."/>
        </authorList>
    </citation>
    <scope>NUCLEOTIDE SEQUENCE</scope>
    <source>
        <strain evidence="2">FatNI3</strain>
    </source>
</reference>
<keyword evidence="1" id="KW-0472">Membrane</keyword>
<keyword evidence="1" id="KW-0812">Transmembrane</keyword>
<keyword evidence="1" id="KW-1133">Transmembrane helix</keyword>
<dbReference type="RefSeq" id="WP_212698286.1">
    <property type="nucleotide sequence ID" value="NZ_CP058649.1"/>
</dbReference>
<gene>
    <name evidence="2" type="ORF">HZI73_11045</name>
</gene>
<evidence type="ECO:0000256" key="1">
    <source>
        <dbReference type="SAM" id="Phobius"/>
    </source>
</evidence>
<dbReference type="KEGG" id="vpy:HZI73_11045"/>